<evidence type="ECO:0000313" key="1">
    <source>
        <dbReference type="EMBL" id="CAI2718641.1"/>
    </source>
</evidence>
<accession>A0ABM9HEL2</accession>
<gene>
    <name evidence="1" type="ORF">NSPWAT_1782</name>
</gene>
<protein>
    <submittedName>
        <fullName evidence="1">Uncharacterized protein</fullName>
    </submittedName>
</protein>
<sequence>MPFPDFDAPSWSALELRLIRERELFLHKHSILKKAEEHLELLKQRMLDVLADDPGPVPLGTDLKRGKLTRGENNKGFPFLSLDIPQFFTREEYFTYRVLFWWGHYLGYSLVLKGEALPGYLACLKTRRHEPEFADIWIARHSSPWEWENADDNFAPVQQPTDEDLDRWIGDIQYIKVIRMIPLTTPGFPEVDWAEEGVRTYRDLMRLTQK</sequence>
<dbReference type="Proteomes" id="UP001157733">
    <property type="component" value="Chromosome"/>
</dbReference>
<reference evidence="1 2" key="1">
    <citation type="submission" date="2022-09" db="EMBL/GenBank/DDBJ databases">
        <authorList>
            <person name="Kop L."/>
        </authorList>
    </citation>
    <scope>NUCLEOTIDE SEQUENCE [LARGE SCALE GENOMIC DNA]</scope>
    <source>
        <strain evidence="1 2">347</strain>
    </source>
</reference>
<dbReference type="RefSeq" id="WP_282011531.1">
    <property type="nucleotide sequence ID" value="NZ_OX336137.1"/>
</dbReference>
<organism evidence="1 2">
    <name type="scientific">Nitrospina watsonii</name>
    <dbReference type="NCBI Taxonomy" id="1323948"/>
    <lineage>
        <taxon>Bacteria</taxon>
        <taxon>Pseudomonadati</taxon>
        <taxon>Nitrospinota/Tectimicrobiota group</taxon>
        <taxon>Nitrospinota</taxon>
        <taxon>Nitrospinia</taxon>
        <taxon>Nitrospinales</taxon>
        <taxon>Nitrospinaceae</taxon>
        <taxon>Nitrospina</taxon>
    </lineage>
</organism>
<name>A0ABM9HEL2_9BACT</name>
<keyword evidence="2" id="KW-1185">Reference proteome</keyword>
<evidence type="ECO:0000313" key="2">
    <source>
        <dbReference type="Proteomes" id="UP001157733"/>
    </source>
</evidence>
<dbReference type="EMBL" id="OX336137">
    <property type="protein sequence ID" value="CAI2718641.1"/>
    <property type="molecule type" value="Genomic_DNA"/>
</dbReference>
<proteinExistence type="predicted"/>